<protein>
    <recommendedName>
        <fullName evidence="2">histidine kinase</fullName>
        <ecNumber evidence="2">2.7.13.3</ecNumber>
    </recommendedName>
</protein>
<gene>
    <name evidence="10" type="ORF">AVDCRST_MAG49-3456</name>
</gene>
<sequence length="818" mass="88475">MSTTPPRPRAGRTPNRPALRRSAAARAAGNPEARQRTRPFLRRSEERFRQLAENIGAVFWLTDLRDGRVVYLSPAYERLWGLDRQALLADYRAWADVVHPEDRARVAAAFQRDAQAGRFDEEYRIVTPTGAVHWLRDRGFPTLVGAGPAHRIAGIAEDITDRRRREERIAGLQALTAALAGAVTAEQVGAVIVERGGALLGAEIAVLARLSGDGREFVTLRMTGYPPEVAADLRRIPVARPLVMSEAVRRGEPVFVETGAERAARYPSRATAGAAAAAPLLVDGRLIGALGLGFAGDRTFTDEDRDAARTIAALGAQALERARLYDVAREASAAAEGAEARYRGLFDGAADAILVADGAGRYIDANPAALALLGYPRDALLGRSVADVLVAADGADLVVDPPTLDGPAGEAAAESPAARAGVQVVRRGDGSLVEVEARAAVLDAPGGTVHWTALRDVAERRQTEDALRRQAVLLDHAGDAIFAWDWDGTVTFWNQGAETLYGFPREAAVGRLSHDLLQTRHPDGRERFLATLARDGTWEGELEQVRRDGTPIVVETRHVLVREGDRAYVIEANRDVTARRALAQLQEDFLASASHDLRNPLGVIKTQAQLLRRRLRGGGPVDPARFAEGVGRVETQADKIAELIDELVDVARLRAGQPVDIEREPFDLVALTRQVVDEYRRTSTRHPIRIEAPVAALIGVWDRRRMDRVLANLLTNAIKYSPDGGEIDVRITVDDGPNGGWANLAVQDHGVGIPAADLPHVFERFRRGANVGGISGAGIGLAGARRIVEQQGGTITVESTERHGSTFTVRLPRDLDLA</sequence>
<dbReference type="InterPro" id="IPR001610">
    <property type="entry name" value="PAC"/>
</dbReference>
<feature type="compositionally biased region" description="Low complexity" evidence="6">
    <location>
        <begin position="11"/>
        <end position="32"/>
    </location>
</feature>
<dbReference type="Gene3D" id="3.30.450.40">
    <property type="match status" value="1"/>
</dbReference>
<evidence type="ECO:0000256" key="6">
    <source>
        <dbReference type="SAM" id="MobiDB-lite"/>
    </source>
</evidence>
<dbReference type="InterPro" id="IPR029016">
    <property type="entry name" value="GAF-like_dom_sf"/>
</dbReference>
<dbReference type="SMART" id="SM00091">
    <property type="entry name" value="PAS"/>
    <property type="match status" value="3"/>
</dbReference>
<feature type="domain" description="PAS" evidence="8">
    <location>
        <begin position="338"/>
        <end position="389"/>
    </location>
</feature>
<dbReference type="InterPro" id="IPR000700">
    <property type="entry name" value="PAS-assoc_C"/>
</dbReference>
<dbReference type="PROSITE" id="PS50112">
    <property type="entry name" value="PAS"/>
    <property type="match status" value="3"/>
</dbReference>
<feature type="domain" description="PAC" evidence="9">
    <location>
        <begin position="119"/>
        <end position="171"/>
    </location>
</feature>
<dbReference type="InterPro" id="IPR003018">
    <property type="entry name" value="GAF"/>
</dbReference>
<feature type="region of interest" description="Disordered" evidence="6">
    <location>
        <begin position="1"/>
        <end position="39"/>
    </location>
</feature>
<dbReference type="CDD" id="cd00075">
    <property type="entry name" value="HATPase"/>
    <property type="match status" value="1"/>
</dbReference>
<dbReference type="InterPro" id="IPR013655">
    <property type="entry name" value="PAS_fold_3"/>
</dbReference>
<name>A0A6J4V7J2_9BACT</name>
<dbReference type="AlphaFoldDB" id="A0A6J4V7J2"/>
<feature type="domain" description="PAS" evidence="8">
    <location>
        <begin position="44"/>
        <end position="117"/>
    </location>
</feature>
<dbReference type="InterPro" id="IPR000014">
    <property type="entry name" value="PAS"/>
</dbReference>
<dbReference type="InterPro" id="IPR035965">
    <property type="entry name" value="PAS-like_dom_sf"/>
</dbReference>
<dbReference type="EMBL" id="CADCWG010000236">
    <property type="protein sequence ID" value="CAA9569565.1"/>
    <property type="molecule type" value="Genomic_DNA"/>
</dbReference>
<dbReference type="GO" id="GO:0000155">
    <property type="term" value="F:phosphorelay sensor kinase activity"/>
    <property type="evidence" value="ECO:0007669"/>
    <property type="project" value="InterPro"/>
</dbReference>
<dbReference type="SUPFAM" id="SSF55781">
    <property type="entry name" value="GAF domain-like"/>
    <property type="match status" value="1"/>
</dbReference>
<dbReference type="CDD" id="cd00082">
    <property type="entry name" value="HisKA"/>
    <property type="match status" value="1"/>
</dbReference>
<dbReference type="InterPro" id="IPR003661">
    <property type="entry name" value="HisK_dim/P_dom"/>
</dbReference>
<reference evidence="10" key="1">
    <citation type="submission" date="2020-02" db="EMBL/GenBank/DDBJ databases">
        <authorList>
            <person name="Meier V. D."/>
        </authorList>
    </citation>
    <scope>NUCLEOTIDE SEQUENCE</scope>
    <source>
        <strain evidence="10">AVDCRST_MAG49</strain>
    </source>
</reference>
<dbReference type="NCBIfam" id="TIGR00229">
    <property type="entry name" value="sensory_box"/>
    <property type="match status" value="3"/>
</dbReference>
<evidence type="ECO:0000313" key="10">
    <source>
        <dbReference type="EMBL" id="CAA9569565.1"/>
    </source>
</evidence>
<evidence type="ECO:0000256" key="1">
    <source>
        <dbReference type="ARBA" id="ARBA00000085"/>
    </source>
</evidence>
<keyword evidence="4" id="KW-0808">Transferase</keyword>
<evidence type="ECO:0000256" key="3">
    <source>
        <dbReference type="ARBA" id="ARBA00022553"/>
    </source>
</evidence>
<dbReference type="Gene3D" id="3.30.565.10">
    <property type="entry name" value="Histidine kinase-like ATPase, C-terminal domain"/>
    <property type="match status" value="1"/>
</dbReference>
<feature type="domain" description="PAS" evidence="8">
    <location>
        <begin position="466"/>
        <end position="532"/>
    </location>
</feature>
<dbReference type="PROSITE" id="PS50113">
    <property type="entry name" value="PAC"/>
    <property type="match status" value="1"/>
</dbReference>
<dbReference type="InterPro" id="IPR004358">
    <property type="entry name" value="Sig_transdc_His_kin-like_C"/>
</dbReference>
<evidence type="ECO:0000256" key="4">
    <source>
        <dbReference type="ARBA" id="ARBA00022679"/>
    </source>
</evidence>
<dbReference type="Pfam" id="PF08447">
    <property type="entry name" value="PAS_3"/>
    <property type="match status" value="1"/>
</dbReference>
<dbReference type="Gene3D" id="1.10.287.130">
    <property type="match status" value="1"/>
</dbReference>
<dbReference type="Pfam" id="PF00512">
    <property type="entry name" value="HisKA"/>
    <property type="match status" value="1"/>
</dbReference>
<dbReference type="FunFam" id="3.30.565.10:FF:000006">
    <property type="entry name" value="Sensor histidine kinase WalK"/>
    <property type="match status" value="1"/>
</dbReference>
<keyword evidence="3" id="KW-0597">Phosphoprotein</keyword>
<comment type="catalytic activity">
    <reaction evidence="1">
        <text>ATP + protein L-histidine = ADP + protein N-phospho-L-histidine.</text>
        <dbReference type="EC" id="2.7.13.3"/>
    </reaction>
</comment>
<dbReference type="SUPFAM" id="SSF47384">
    <property type="entry name" value="Homodimeric domain of signal transducing histidine kinase"/>
    <property type="match status" value="1"/>
</dbReference>
<keyword evidence="5" id="KW-0418">Kinase</keyword>
<evidence type="ECO:0000259" key="7">
    <source>
        <dbReference type="PROSITE" id="PS50109"/>
    </source>
</evidence>
<dbReference type="PROSITE" id="PS50109">
    <property type="entry name" value="HIS_KIN"/>
    <property type="match status" value="1"/>
</dbReference>
<dbReference type="Gene3D" id="3.30.450.20">
    <property type="entry name" value="PAS domain"/>
    <property type="match status" value="3"/>
</dbReference>
<dbReference type="Pfam" id="PF13185">
    <property type="entry name" value="GAF_2"/>
    <property type="match status" value="1"/>
</dbReference>
<evidence type="ECO:0000259" key="8">
    <source>
        <dbReference type="PROSITE" id="PS50112"/>
    </source>
</evidence>
<dbReference type="Pfam" id="PF08448">
    <property type="entry name" value="PAS_4"/>
    <property type="match status" value="1"/>
</dbReference>
<dbReference type="InterPro" id="IPR036097">
    <property type="entry name" value="HisK_dim/P_sf"/>
</dbReference>
<accession>A0A6J4V7J2</accession>
<dbReference type="InterPro" id="IPR013656">
    <property type="entry name" value="PAS_4"/>
</dbReference>
<evidence type="ECO:0000256" key="5">
    <source>
        <dbReference type="ARBA" id="ARBA00022777"/>
    </source>
</evidence>
<dbReference type="InterPro" id="IPR005467">
    <property type="entry name" value="His_kinase_dom"/>
</dbReference>
<dbReference type="SMART" id="SM00387">
    <property type="entry name" value="HATPase_c"/>
    <property type="match status" value="1"/>
</dbReference>
<dbReference type="InterPro" id="IPR003594">
    <property type="entry name" value="HATPase_dom"/>
</dbReference>
<dbReference type="PRINTS" id="PR00344">
    <property type="entry name" value="BCTRLSENSOR"/>
</dbReference>
<organism evidence="10">
    <name type="scientific">uncultured Thermomicrobiales bacterium</name>
    <dbReference type="NCBI Taxonomy" id="1645740"/>
    <lineage>
        <taxon>Bacteria</taxon>
        <taxon>Pseudomonadati</taxon>
        <taxon>Thermomicrobiota</taxon>
        <taxon>Thermomicrobia</taxon>
        <taxon>Thermomicrobiales</taxon>
        <taxon>environmental samples</taxon>
    </lineage>
</organism>
<proteinExistence type="predicted"/>
<dbReference type="InterPro" id="IPR036890">
    <property type="entry name" value="HATPase_C_sf"/>
</dbReference>
<dbReference type="Pfam" id="PF13188">
    <property type="entry name" value="PAS_8"/>
    <property type="match status" value="1"/>
</dbReference>
<dbReference type="SUPFAM" id="SSF55874">
    <property type="entry name" value="ATPase domain of HSP90 chaperone/DNA topoisomerase II/histidine kinase"/>
    <property type="match status" value="1"/>
</dbReference>
<dbReference type="EC" id="2.7.13.3" evidence="2"/>
<evidence type="ECO:0000259" key="9">
    <source>
        <dbReference type="PROSITE" id="PS50113"/>
    </source>
</evidence>
<dbReference type="CDD" id="cd00130">
    <property type="entry name" value="PAS"/>
    <property type="match status" value="3"/>
</dbReference>
<dbReference type="Pfam" id="PF02518">
    <property type="entry name" value="HATPase_c"/>
    <property type="match status" value="1"/>
</dbReference>
<feature type="domain" description="Histidine kinase" evidence="7">
    <location>
        <begin position="592"/>
        <end position="815"/>
    </location>
</feature>
<dbReference type="InterPro" id="IPR052162">
    <property type="entry name" value="Sensor_kinase/Photoreceptor"/>
</dbReference>
<dbReference type="SMART" id="SM00086">
    <property type="entry name" value="PAC"/>
    <property type="match status" value="3"/>
</dbReference>
<evidence type="ECO:0000256" key="2">
    <source>
        <dbReference type="ARBA" id="ARBA00012438"/>
    </source>
</evidence>
<dbReference type="PANTHER" id="PTHR43304">
    <property type="entry name" value="PHYTOCHROME-LIKE PROTEIN CPH1"/>
    <property type="match status" value="1"/>
</dbReference>
<dbReference type="PANTHER" id="PTHR43304:SF1">
    <property type="entry name" value="PAC DOMAIN-CONTAINING PROTEIN"/>
    <property type="match status" value="1"/>
</dbReference>
<dbReference type="SMART" id="SM00065">
    <property type="entry name" value="GAF"/>
    <property type="match status" value="1"/>
</dbReference>
<dbReference type="SUPFAM" id="SSF55785">
    <property type="entry name" value="PYP-like sensor domain (PAS domain)"/>
    <property type="match status" value="3"/>
</dbReference>
<dbReference type="SMART" id="SM00388">
    <property type="entry name" value="HisKA"/>
    <property type="match status" value="1"/>
</dbReference>